<gene>
    <name evidence="1" type="ordered locus">Mesil_0219</name>
</gene>
<dbReference type="AlphaFoldDB" id="D7BHC5"/>
<evidence type="ECO:0000313" key="1">
    <source>
        <dbReference type="EMBL" id="ADH62163.1"/>
    </source>
</evidence>
<sequence>MNAAVDEVPGQAEVFPSSLWHLECTLCGACCAAPDISTLQKPLGVPCKHLDSSCWCAIYAARPQVCRGYTPDWVCGEVAPLPTLAERVQRYLEIYGLERPARKLSTSASVGSEG</sequence>
<keyword evidence="2" id="KW-1185">Reference proteome</keyword>
<evidence type="ECO:0000313" key="2">
    <source>
        <dbReference type="Proteomes" id="UP000001916"/>
    </source>
</evidence>
<dbReference type="eggNOG" id="COG0727">
    <property type="taxonomic scope" value="Bacteria"/>
</dbReference>
<name>D7BHC5_ALLS1</name>
<dbReference type="HOGENOM" id="CLU_168237_1_0_0"/>
<accession>D7BHC5</accession>
<dbReference type="STRING" id="526227.Mesil_0219"/>
<dbReference type="EMBL" id="CP002042">
    <property type="protein sequence ID" value="ADH62163.1"/>
    <property type="molecule type" value="Genomic_DNA"/>
</dbReference>
<protein>
    <recommendedName>
        <fullName evidence="3">YkgJ family cysteine cluster protein</fullName>
    </recommendedName>
</protein>
<evidence type="ECO:0008006" key="3">
    <source>
        <dbReference type="Google" id="ProtNLM"/>
    </source>
</evidence>
<organism evidence="1 2">
    <name type="scientific">Allomeiothermus silvanus (strain ATCC 700542 / DSM 9946 / NBRC 106475 / NCIMB 13440 / VI-R2)</name>
    <name type="common">Thermus silvanus</name>
    <dbReference type="NCBI Taxonomy" id="526227"/>
    <lineage>
        <taxon>Bacteria</taxon>
        <taxon>Thermotogati</taxon>
        <taxon>Deinococcota</taxon>
        <taxon>Deinococci</taxon>
        <taxon>Thermales</taxon>
        <taxon>Thermaceae</taxon>
        <taxon>Allomeiothermus</taxon>
    </lineage>
</organism>
<reference evidence="1 2" key="1">
    <citation type="journal article" date="2010" name="Stand. Genomic Sci.">
        <title>Complete genome sequence of Meiothermus silvanus type strain (VI-R2).</title>
        <authorList>
            <person name="Sikorski J."/>
            <person name="Tindall B.J."/>
            <person name="Lowry S."/>
            <person name="Lucas S."/>
            <person name="Nolan M."/>
            <person name="Copeland A."/>
            <person name="Glavina Del Rio T."/>
            <person name="Tice H."/>
            <person name="Cheng J.F."/>
            <person name="Han C."/>
            <person name="Pitluck S."/>
            <person name="Liolios K."/>
            <person name="Ivanova N."/>
            <person name="Mavromatis K."/>
            <person name="Mikhailova N."/>
            <person name="Pati A."/>
            <person name="Goodwin L."/>
            <person name="Chen A."/>
            <person name="Palaniappan K."/>
            <person name="Land M."/>
            <person name="Hauser L."/>
            <person name="Chang Y.J."/>
            <person name="Jeffries C.D."/>
            <person name="Rohde M."/>
            <person name="Goker M."/>
            <person name="Woyke T."/>
            <person name="Bristow J."/>
            <person name="Eisen J.A."/>
            <person name="Markowitz V."/>
            <person name="Hugenholtz P."/>
            <person name="Kyrpides N.C."/>
            <person name="Klenk H.P."/>
            <person name="Lapidus A."/>
        </authorList>
    </citation>
    <scope>NUCLEOTIDE SEQUENCE [LARGE SCALE GENOMIC DNA]</scope>
    <source>
        <strain evidence="2">ATCC 700542 / DSM 9946 / VI-R2</strain>
    </source>
</reference>
<dbReference type="PANTHER" id="PTHR36931:SF1">
    <property type="entry name" value="UPF0153 PROTEIN YEIW"/>
    <property type="match status" value="1"/>
</dbReference>
<dbReference type="KEGG" id="msv:Mesil_0219"/>
<dbReference type="InterPro" id="IPR052572">
    <property type="entry name" value="UPF0153_domain"/>
</dbReference>
<dbReference type="PANTHER" id="PTHR36931">
    <property type="entry name" value="UPF0153 PROTEIN YEIW"/>
    <property type="match status" value="1"/>
</dbReference>
<proteinExistence type="predicted"/>
<dbReference type="Proteomes" id="UP000001916">
    <property type="component" value="Chromosome"/>
</dbReference>